<organism evidence="1 2">
    <name type="scientific">Hyalomma asiaticum</name>
    <name type="common">Tick</name>
    <dbReference type="NCBI Taxonomy" id="266040"/>
    <lineage>
        <taxon>Eukaryota</taxon>
        <taxon>Metazoa</taxon>
        <taxon>Ecdysozoa</taxon>
        <taxon>Arthropoda</taxon>
        <taxon>Chelicerata</taxon>
        <taxon>Arachnida</taxon>
        <taxon>Acari</taxon>
        <taxon>Parasitiformes</taxon>
        <taxon>Ixodida</taxon>
        <taxon>Ixodoidea</taxon>
        <taxon>Ixodidae</taxon>
        <taxon>Hyalomminae</taxon>
        <taxon>Hyalomma</taxon>
    </lineage>
</organism>
<accession>A0ACB7THZ7</accession>
<gene>
    <name evidence="1" type="ORF">HPB50_009398</name>
</gene>
<comment type="caution">
    <text evidence="1">The sequence shown here is derived from an EMBL/GenBank/DDBJ whole genome shotgun (WGS) entry which is preliminary data.</text>
</comment>
<evidence type="ECO:0000313" key="2">
    <source>
        <dbReference type="Proteomes" id="UP000821845"/>
    </source>
</evidence>
<name>A0ACB7THZ7_HYAAI</name>
<keyword evidence="2" id="KW-1185">Reference proteome</keyword>
<dbReference type="Proteomes" id="UP000821845">
    <property type="component" value="Chromosome 1"/>
</dbReference>
<proteinExistence type="predicted"/>
<dbReference type="EMBL" id="CM023481">
    <property type="protein sequence ID" value="KAH6945649.1"/>
    <property type="molecule type" value="Genomic_DNA"/>
</dbReference>
<sequence>MVRPTGRILPRYDVGVLVAGGVLNLRPSPRMRLFHNLATHHCKPLGVPATRTLRRTEVSLPRLTRGQLYRRKMYQQNRCTDRRKLLRNGTVAIVMTKKS</sequence>
<evidence type="ECO:0000313" key="1">
    <source>
        <dbReference type="EMBL" id="KAH6945649.1"/>
    </source>
</evidence>
<protein>
    <submittedName>
        <fullName evidence="1">Uncharacterized protein</fullName>
    </submittedName>
</protein>
<reference evidence="1" key="1">
    <citation type="submission" date="2020-05" db="EMBL/GenBank/DDBJ databases">
        <title>Large-scale comparative analyses of tick genomes elucidate their genetic diversity and vector capacities.</title>
        <authorList>
            <person name="Jia N."/>
            <person name="Wang J."/>
            <person name="Shi W."/>
            <person name="Du L."/>
            <person name="Sun Y."/>
            <person name="Zhan W."/>
            <person name="Jiang J."/>
            <person name="Wang Q."/>
            <person name="Zhang B."/>
            <person name="Ji P."/>
            <person name="Sakyi L.B."/>
            <person name="Cui X."/>
            <person name="Yuan T."/>
            <person name="Jiang B."/>
            <person name="Yang W."/>
            <person name="Lam T.T.-Y."/>
            <person name="Chang Q."/>
            <person name="Ding S."/>
            <person name="Wang X."/>
            <person name="Zhu J."/>
            <person name="Ruan X."/>
            <person name="Zhao L."/>
            <person name="Wei J."/>
            <person name="Que T."/>
            <person name="Du C."/>
            <person name="Cheng J."/>
            <person name="Dai P."/>
            <person name="Han X."/>
            <person name="Huang E."/>
            <person name="Gao Y."/>
            <person name="Liu J."/>
            <person name="Shao H."/>
            <person name="Ye R."/>
            <person name="Li L."/>
            <person name="Wei W."/>
            <person name="Wang X."/>
            <person name="Wang C."/>
            <person name="Yang T."/>
            <person name="Huo Q."/>
            <person name="Li W."/>
            <person name="Guo W."/>
            <person name="Chen H."/>
            <person name="Zhou L."/>
            <person name="Ni X."/>
            <person name="Tian J."/>
            <person name="Zhou Y."/>
            <person name="Sheng Y."/>
            <person name="Liu T."/>
            <person name="Pan Y."/>
            <person name="Xia L."/>
            <person name="Li J."/>
            <person name="Zhao F."/>
            <person name="Cao W."/>
        </authorList>
    </citation>
    <scope>NUCLEOTIDE SEQUENCE</scope>
    <source>
        <strain evidence="1">Hyas-2018</strain>
    </source>
</reference>